<reference evidence="1 2" key="1">
    <citation type="journal article" date="2013" name="Curr. Biol.">
        <title>The Genome of the Foraminiferan Reticulomyxa filosa.</title>
        <authorList>
            <person name="Glockner G."/>
            <person name="Hulsmann N."/>
            <person name="Schleicher M."/>
            <person name="Noegel A.A."/>
            <person name="Eichinger L."/>
            <person name="Gallinger C."/>
            <person name="Pawlowski J."/>
            <person name="Sierra R."/>
            <person name="Euteneuer U."/>
            <person name="Pillet L."/>
            <person name="Moustafa A."/>
            <person name="Platzer M."/>
            <person name="Groth M."/>
            <person name="Szafranski K."/>
            <person name="Schliwa M."/>
        </authorList>
    </citation>
    <scope>NUCLEOTIDE SEQUENCE [LARGE SCALE GENOMIC DNA]</scope>
</reference>
<dbReference type="EMBL" id="ASPP01044157">
    <property type="protein sequence ID" value="ETN99364.1"/>
    <property type="molecule type" value="Genomic_DNA"/>
</dbReference>
<feature type="non-terminal residue" evidence="1">
    <location>
        <position position="316"/>
    </location>
</feature>
<feature type="non-terminal residue" evidence="1">
    <location>
        <position position="1"/>
    </location>
</feature>
<organism evidence="1 2">
    <name type="scientific">Reticulomyxa filosa</name>
    <dbReference type="NCBI Taxonomy" id="46433"/>
    <lineage>
        <taxon>Eukaryota</taxon>
        <taxon>Sar</taxon>
        <taxon>Rhizaria</taxon>
        <taxon>Retaria</taxon>
        <taxon>Foraminifera</taxon>
        <taxon>Monothalamids</taxon>
        <taxon>Reticulomyxidae</taxon>
        <taxon>Reticulomyxa</taxon>
    </lineage>
</organism>
<proteinExistence type="predicted"/>
<dbReference type="AlphaFoldDB" id="X6LF86"/>
<comment type="caution">
    <text evidence="1">The sequence shown here is derived from an EMBL/GenBank/DDBJ whole genome shotgun (WGS) entry which is preliminary data.</text>
</comment>
<keyword evidence="2" id="KW-1185">Reference proteome</keyword>
<sequence length="316" mass="36568">PCEGDLKAVMEQYVTQAKEKWKALAISVHKKSLVLDQLTWFMETDLAIETSLLFADVDKFEIDTAKRDEIVSNLQYTIVKVSKLRELIVPWKKMIETIDIVKALHKHSKNIALNRNWNKFIAAFNKICPLFLNECKLPGSKLVELVSIEEAIQCFDICWECFQKKASNCIEFLDLCIKNQPKIAELANNENLCDPEHFENTMETLDNCRDMKFQGLIWDVHFQSMTDLANAILALPSSHDEFVAKFSTCCNEDLSRISFYVEEAGKLQNQQSFDLVHDAMERGYWTFATREQILGFHTHESNRTHKQLETEALLLH</sequence>
<dbReference type="Proteomes" id="UP000023152">
    <property type="component" value="Unassembled WGS sequence"/>
</dbReference>
<protein>
    <submittedName>
        <fullName evidence="1">Uncharacterized protein</fullName>
    </submittedName>
</protein>
<evidence type="ECO:0000313" key="1">
    <source>
        <dbReference type="EMBL" id="ETN99364.1"/>
    </source>
</evidence>
<name>X6LF86_RETFI</name>
<gene>
    <name evidence="1" type="ORF">RFI_38117</name>
</gene>
<evidence type="ECO:0000313" key="2">
    <source>
        <dbReference type="Proteomes" id="UP000023152"/>
    </source>
</evidence>
<accession>X6LF86</accession>